<feature type="compositionally biased region" description="Polar residues" evidence="2">
    <location>
        <begin position="455"/>
        <end position="468"/>
    </location>
</feature>
<proteinExistence type="predicted"/>
<dbReference type="AlphaFoldDB" id="A0A0C9TR21"/>
<feature type="compositionally biased region" description="Polar residues" evidence="2">
    <location>
        <begin position="156"/>
        <end position="165"/>
    </location>
</feature>
<dbReference type="OrthoDB" id="3158924at2759"/>
<gene>
    <name evidence="3" type="ORF">M422DRAFT_274891</name>
</gene>
<evidence type="ECO:0000313" key="3">
    <source>
        <dbReference type="EMBL" id="KIJ24344.1"/>
    </source>
</evidence>
<sequence length="478" mass="54229">MSNLKLRARKIHVTFHNSLIRPHDDEQEWFIVEIIGHEWTNDGLQFRVQWTLGDVTWEPLSGVKELEALNRQQRSAKFSFSKDEILDGLHEAWPHISSYITNLDEEWLTLEKELSQEKANNRQLRDDMDDLQEKIQELEARLLSLQLSTTASEHSMTLTSTTDTYPSDVGPHPLSSPGNRTYACKCSQKLLEDTSFRNLVRVPDEQPTYWSLYMWNVLKDWHTNPMSVPNAIRDNSNSYFLKEDIDVATWISKISSDITRPAFMYQMKVVFGSHINFDIAFSGFDSNLLRADHETTMWLTDSSTPLRIGSQIIKGHTSKSQMPASEKLPKGPESLALVLKHCSLTKEQIYTRIIPYMERHEGKQPCSAAGSERAAYMHLNQRRPAPNKGKRPVTGSLQSGLSVHAPTPVQTGESSQQRLDTDLDSYNQVREPVLPYDEAPPSGTPDVEMEVPAVASTSGTLPNESTMNVDPELDDLYA</sequence>
<keyword evidence="4" id="KW-1185">Reference proteome</keyword>
<evidence type="ECO:0000256" key="1">
    <source>
        <dbReference type="SAM" id="Coils"/>
    </source>
</evidence>
<dbReference type="EMBL" id="KN837499">
    <property type="protein sequence ID" value="KIJ24344.1"/>
    <property type="molecule type" value="Genomic_DNA"/>
</dbReference>
<dbReference type="SUPFAM" id="SSF54160">
    <property type="entry name" value="Chromo domain-like"/>
    <property type="match status" value="1"/>
</dbReference>
<feature type="region of interest" description="Disordered" evidence="2">
    <location>
        <begin position="381"/>
        <end position="478"/>
    </location>
</feature>
<name>A0A0C9TR21_SPHS4</name>
<feature type="compositionally biased region" description="Polar residues" evidence="2">
    <location>
        <begin position="408"/>
        <end position="428"/>
    </location>
</feature>
<evidence type="ECO:0008006" key="5">
    <source>
        <dbReference type="Google" id="ProtNLM"/>
    </source>
</evidence>
<evidence type="ECO:0000256" key="2">
    <source>
        <dbReference type="SAM" id="MobiDB-lite"/>
    </source>
</evidence>
<feature type="region of interest" description="Disordered" evidence="2">
    <location>
        <begin position="156"/>
        <end position="176"/>
    </location>
</feature>
<feature type="coiled-coil region" evidence="1">
    <location>
        <begin position="114"/>
        <end position="148"/>
    </location>
</feature>
<evidence type="ECO:0000313" key="4">
    <source>
        <dbReference type="Proteomes" id="UP000054279"/>
    </source>
</evidence>
<dbReference type="Proteomes" id="UP000054279">
    <property type="component" value="Unassembled WGS sequence"/>
</dbReference>
<dbReference type="CDD" id="cd00024">
    <property type="entry name" value="CD_CSD"/>
    <property type="match status" value="1"/>
</dbReference>
<dbReference type="HOGENOM" id="CLU_037356_0_0_1"/>
<accession>A0A0C9TR21</accession>
<dbReference type="InterPro" id="IPR016197">
    <property type="entry name" value="Chromo-like_dom_sf"/>
</dbReference>
<protein>
    <recommendedName>
        <fullName evidence="5">Chromo domain-containing protein</fullName>
    </recommendedName>
</protein>
<reference evidence="3 4" key="1">
    <citation type="submission" date="2014-06" db="EMBL/GenBank/DDBJ databases">
        <title>Evolutionary Origins and Diversification of the Mycorrhizal Mutualists.</title>
        <authorList>
            <consortium name="DOE Joint Genome Institute"/>
            <consortium name="Mycorrhizal Genomics Consortium"/>
            <person name="Kohler A."/>
            <person name="Kuo A."/>
            <person name="Nagy L.G."/>
            <person name="Floudas D."/>
            <person name="Copeland A."/>
            <person name="Barry K.W."/>
            <person name="Cichocki N."/>
            <person name="Veneault-Fourrey C."/>
            <person name="LaButti K."/>
            <person name="Lindquist E.A."/>
            <person name="Lipzen A."/>
            <person name="Lundell T."/>
            <person name="Morin E."/>
            <person name="Murat C."/>
            <person name="Riley R."/>
            <person name="Ohm R."/>
            <person name="Sun H."/>
            <person name="Tunlid A."/>
            <person name="Henrissat B."/>
            <person name="Grigoriev I.V."/>
            <person name="Hibbett D.S."/>
            <person name="Martin F."/>
        </authorList>
    </citation>
    <scope>NUCLEOTIDE SEQUENCE [LARGE SCALE GENOMIC DNA]</scope>
    <source>
        <strain evidence="3 4">SS14</strain>
    </source>
</reference>
<keyword evidence="1" id="KW-0175">Coiled coil</keyword>
<organism evidence="3 4">
    <name type="scientific">Sphaerobolus stellatus (strain SS14)</name>
    <dbReference type="NCBI Taxonomy" id="990650"/>
    <lineage>
        <taxon>Eukaryota</taxon>
        <taxon>Fungi</taxon>
        <taxon>Dikarya</taxon>
        <taxon>Basidiomycota</taxon>
        <taxon>Agaricomycotina</taxon>
        <taxon>Agaricomycetes</taxon>
        <taxon>Phallomycetidae</taxon>
        <taxon>Geastrales</taxon>
        <taxon>Sphaerobolaceae</taxon>
        <taxon>Sphaerobolus</taxon>
    </lineage>
</organism>